<name>A0ABR9ZPF5_9FIRM</name>
<evidence type="ECO:0000256" key="3">
    <source>
        <dbReference type="ARBA" id="ARBA00023163"/>
    </source>
</evidence>
<evidence type="ECO:0000313" key="6">
    <source>
        <dbReference type="Proteomes" id="UP000614200"/>
    </source>
</evidence>
<keyword evidence="6" id="KW-1185">Reference proteome</keyword>
<dbReference type="Gene3D" id="1.10.260.40">
    <property type="entry name" value="lambda repressor-like DNA-binding domains"/>
    <property type="match status" value="1"/>
</dbReference>
<keyword evidence="2 5" id="KW-0238">DNA-binding</keyword>
<dbReference type="InterPro" id="IPR028082">
    <property type="entry name" value="Peripla_BP_I"/>
</dbReference>
<comment type="caution">
    <text evidence="5">The sequence shown here is derived from an EMBL/GenBank/DDBJ whole genome shotgun (WGS) entry which is preliminary data.</text>
</comment>
<dbReference type="SUPFAM" id="SSF53822">
    <property type="entry name" value="Periplasmic binding protein-like I"/>
    <property type="match status" value="1"/>
</dbReference>
<gene>
    <name evidence="5" type="ORF">ISU02_04420</name>
</gene>
<organism evidence="5 6">
    <name type="scientific">Fusibacter ferrireducens</name>
    <dbReference type="NCBI Taxonomy" id="2785058"/>
    <lineage>
        <taxon>Bacteria</taxon>
        <taxon>Bacillati</taxon>
        <taxon>Bacillota</taxon>
        <taxon>Clostridia</taxon>
        <taxon>Eubacteriales</taxon>
        <taxon>Eubacteriales Family XII. Incertae Sedis</taxon>
        <taxon>Fusibacter</taxon>
    </lineage>
</organism>
<dbReference type="PANTHER" id="PTHR30146:SF109">
    <property type="entry name" value="HTH-TYPE TRANSCRIPTIONAL REGULATOR GALS"/>
    <property type="match status" value="1"/>
</dbReference>
<dbReference type="Pfam" id="PF00356">
    <property type="entry name" value="LacI"/>
    <property type="match status" value="1"/>
</dbReference>
<dbReference type="SMART" id="SM00354">
    <property type="entry name" value="HTH_LACI"/>
    <property type="match status" value="1"/>
</dbReference>
<dbReference type="Proteomes" id="UP000614200">
    <property type="component" value="Unassembled WGS sequence"/>
</dbReference>
<feature type="domain" description="HTH lacI-type" evidence="4">
    <location>
        <begin position="2"/>
        <end position="56"/>
    </location>
</feature>
<reference evidence="5 6" key="1">
    <citation type="submission" date="2020-11" db="EMBL/GenBank/DDBJ databases">
        <title>Fusibacter basophilias sp. nov.</title>
        <authorList>
            <person name="Qiu D."/>
        </authorList>
    </citation>
    <scope>NUCLEOTIDE SEQUENCE [LARGE SCALE GENOMIC DNA]</scope>
    <source>
        <strain evidence="5 6">Q10-2</strain>
    </source>
</reference>
<dbReference type="RefSeq" id="WP_194700578.1">
    <property type="nucleotide sequence ID" value="NZ_JADKNH010000002.1"/>
</dbReference>
<accession>A0ABR9ZPF5</accession>
<dbReference type="InterPro" id="IPR000843">
    <property type="entry name" value="HTH_LacI"/>
</dbReference>
<dbReference type="EMBL" id="JADKNH010000002">
    <property type="protein sequence ID" value="MBF4692345.1"/>
    <property type="molecule type" value="Genomic_DNA"/>
</dbReference>
<dbReference type="PANTHER" id="PTHR30146">
    <property type="entry name" value="LACI-RELATED TRANSCRIPTIONAL REPRESSOR"/>
    <property type="match status" value="1"/>
</dbReference>
<dbReference type="InterPro" id="IPR010982">
    <property type="entry name" value="Lambda_DNA-bd_dom_sf"/>
</dbReference>
<dbReference type="PROSITE" id="PS50932">
    <property type="entry name" value="HTH_LACI_2"/>
    <property type="match status" value="1"/>
</dbReference>
<dbReference type="CDD" id="cd01392">
    <property type="entry name" value="HTH_LacI"/>
    <property type="match status" value="1"/>
</dbReference>
<sequence>MVTIYDIAKACGCSSATVSKAFNDYADINIMTKQRILKTANEMGFIPNTQARALSTKKTWTIGVLFQDESKGGLTHYFFAQILEAVKEQAEKSGYDLTFISRIWGDKKRTYLEHCRMKKTDGVIIACIDFESEEVQELMKSEIPVVAIDYSSPNVSSMVSENYKGLNILTQFLIQLGHKDIVYMNGHLTAVTYERINGYRDAIRKENLRERIINSKYYDRKTTIAVTKALIESGDLPTAIIYPDDYGALWGIKTLREAHIRVPEDISVAGFDGIELGEMLHPRLTTVKQDMRGLGRGAALKCIKMIETKKITKTETTVGIELVAGGTCRKLDK</sequence>
<dbReference type="InterPro" id="IPR046335">
    <property type="entry name" value="LacI/GalR-like_sensor"/>
</dbReference>
<dbReference type="CDD" id="cd06267">
    <property type="entry name" value="PBP1_LacI_sugar_binding-like"/>
    <property type="match status" value="1"/>
</dbReference>
<dbReference type="GO" id="GO:0003677">
    <property type="term" value="F:DNA binding"/>
    <property type="evidence" value="ECO:0007669"/>
    <property type="project" value="UniProtKB-KW"/>
</dbReference>
<keyword evidence="3" id="KW-0804">Transcription</keyword>
<evidence type="ECO:0000259" key="4">
    <source>
        <dbReference type="PROSITE" id="PS50932"/>
    </source>
</evidence>
<dbReference type="SUPFAM" id="SSF47413">
    <property type="entry name" value="lambda repressor-like DNA-binding domains"/>
    <property type="match status" value="1"/>
</dbReference>
<evidence type="ECO:0000313" key="5">
    <source>
        <dbReference type="EMBL" id="MBF4692345.1"/>
    </source>
</evidence>
<dbReference type="Pfam" id="PF13377">
    <property type="entry name" value="Peripla_BP_3"/>
    <property type="match status" value="1"/>
</dbReference>
<proteinExistence type="predicted"/>
<protein>
    <submittedName>
        <fullName evidence="5">LacI family DNA-binding transcriptional regulator</fullName>
    </submittedName>
</protein>
<keyword evidence="1" id="KW-0805">Transcription regulation</keyword>
<dbReference type="Gene3D" id="3.40.50.2300">
    <property type="match status" value="2"/>
</dbReference>
<evidence type="ECO:0000256" key="1">
    <source>
        <dbReference type="ARBA" id="ARBA00023015"/>
    </source>
</evidence>
<evidence type="ECO:0000256" key="2">
    <source>
        <dbReference type="ARBA" id="ARBA00023125"/>
    </source>
</evidence>